<dbReference type="PRINTS" id="PR00133">
    <property type="entry name" value="GLHYDRLASE3"/>
</dbReference>
<evidence type="ECO:0000256" key="3">
    <source>
        <dbReference type="SAM" id="SignalP"/>
    </source>
</evidence>
<dbReference type="InterPro" id="IPR036881">
    <property type="entry name" value="Glyco_hydro_3_C_sf"/>
</dbReference>
<dbReference type="PANTHER" id="PTHR42715:SF10">
    <property type="entry name" value="BETA-GLUCOSIDASE"/>
    <property type="match status" value="1"/>
</dbReference>
<keyword evidence="2" id="KW-0378">Hydrolase</keyword>
<evidence type="ECO:0000256" key="2">
    <source>
        <dbReference type="ARBA" id="ARBA00022801"/>
    </source>
</evidence>
<sequence length="905" mass="95016">MRYRAVAAMLAVSSSIMAVASAPAHAQTSGAATLWGTQGAGCEAPAGEAQPWRNPAHSPECRARFVLQQFRNLEEKLLFLSPPPAGLTDEEIAQRTVVRDVAAELGLPKIGGSDGPAGLARGATATALPSPIAIAASFDTGIARQYGGVLAREFRAAGLGNILGPAFDIARSWKFGRLSESFGEDPFLTAAMSGAEVRALSDGGVITTMKHYAVYTQEAGRVGDQPSGSAPTGNNIVSERAMREIYLPGFQAAVQQGGAGGVMCSFPRINGTYACENPHLFDILKREWGFDGTVSPDFPSAQRSITRAVMAGLDSGFFTPVPFNAALAKEKPLAEAARAGDIPEARIDDMILRRLIPQFRIGLIDNPPATPGGKALANVSTPANRAIAADIVAAGTVLLKNDEGILPFGRDVRSVAVIGLQATDKATVVEQGSPYVRPAHLQPALPAIRERAGRGVRVTHAQGTLGLAPLPPVDAKQFAAPGGGAGFRAEYAANRLLNFSAAPLATAVVADPSLATSPDIAGLPGGNGWSVRYTSRFTPAESGVHRFTLHGSGTARLLIDGQERGGFELADFGNAAFANVALQAGQAVDIQIEYTPRSALRTERQEMFGMEMGLTLRFGHAGPDQLIAEAAEAARKADVAVVFAGELVGEGMDRHNLALQGDQDRLIEAVAAANPRTVVVLSTGGPVAMPWLGRVQGVMETWLPGDAFGPAIAGMLFGDREPGGRLPVTFPADETQGPATERRQYPGLYEPSGTLGDAYFEEGIFVGYRYWDQHGQVPLFPFGYGLGYGSAELAVADVSLTADGGISGTIQAHNAGSRATNAVVQVYLGLPAVAGSPPKELKAVVKLELEPGARSSAPFTVPADGLKYWDEKENTWRTAPGTYRVMVGRSSRDIIWEGTVEVPAE</sequence>
<evidence type="ECO:0000313" key="5">
    <source>
        <dbReference type="EMBL" id="MXO98519.1"/>
    </source>
</evidence>
<dbReference type="Gene3D" id="3.20.20.300">
    <property type="entry name" value="Glycoside hydrolase, family 3, N-terminal domain"/>
    <property type="match status" value="1"/>
</dbReference>
<feature type="chain" id="PRO_5026133810" description="PA14 domain-containing protein" evidence="3">
    <location>
        <begin position="27"/>
        <end position="905"/>
    </location>
</feature>
<dbReference type="OrthoDB" id="9781691at2"/>
<feature type="signal peptide" evidence="3">
    <location>
        <begin position="1"/>
        <end position="26"/>
    </location>
</feature>
<dbReference type="SMART" id="SM01217">
    <property type="entry name" value="Fn3_like"/>
    <property type="match status" value="1"/>
</dbReference>
<dbReference type="InterPro" id="IPR037524">
    <property type="entry name" value="PA14/GLEYA"/>
</dbReference>
<comment type="similarity">
    <text evidence="1">Belongs to the glycosyl hydrolase 3 family.</text>
</comment>
<dbReference type="InterPro" id="IPR013783">
    <property type="entry name" value="Ig-like_fold"/>
</dbReference>
<dbReference type="Pfam" id="PF01915">
    <property type="entry name" value="Glyco_hydro_3_C"/>
    <property type="match status" value="1"/>
</dbReference>
<dbReference type="EMBL" id="WTYJ01000001">
    <property type="protein sequence ID" value="MXO98519.1"/>
    <property type="molecule type" value="Genomic_DNA"/>
</dbReference>
<accession>A0A6I4TTA2</accession>
<dbReference type="Gene3D" id="3.40.50.1700">
    <property type="entry name" value="Glycoside hydrolase family 3 C-terminal domain"/>
    <property type="match status" value="1"/>
</dbReference>
<dbReference type="PANTHER" id="PTHR42715">
    <property type="entry name" value="BETA-GLUCOSIDASE"/>
    <property type="match status" value="1"/>
</dbReference>
<keyword evidence="3" id="KW-0732">Signal</keyword>
<dbReference type="Pfam" id="PF00933">
    <property type="entry name" value="Glyco_hydro_3"/>
    <property type="match status" value="1"/>
</dbReference>
<evidence type="ECO:0000256" key="1">
    <source>
        <dbReference type="ARBA" id="ARBA00005336"/>
    </source>
</evidence>
<reference evidence="5 6" key="1">
    <citation type="submission" date="2019-12" db="EMBL/GenBank/DDBJ databases">
        <title>Genomic-based taxomic classification of the family Erythrobacteraceae.</title>
        <authorList>
            <person name="Xu L."/>
        </authorList>
    </citation>
    <scope>NUCLEOTIDE SEQUENCE [LARGE SCALE GENOMIC DNA]</scope>
    <source>
        <strain evidence="5 6">S36</strain>
    </source>
</reference>
<dbReference type="InterPro" id="IPR036962">
    <property type="entry name" value="Glyco_hydro_3_N_sf"/>
</dbReference>
<proteinExistence type="inferred from homology"/>
<dbReference type="Gene3D" id="2.60.40.10">
    <property type="entry name" value="Immunoglobulins"/>
    <property type="match status" value="1"/>
</dbReference>
<comment type="caution">
    <text evidence="5">The sequence shown here is derived from an EMBL/GenBank/DDBJ whole genome shotgun (WGS) entry which is preliminary data.</text>
</comment>
<dbReference type="SUPFAM" id="SSF51445">
    <property type="entry name" value="(Trans)glycosidases"/>
    <property type="match status" value="1"/>
</dbReference>
<dbReference type="Gene3D" id="2.60.120.260">
    <property type="entry name" value="Galactose-binding domain-like"/>
    <property type="match status" value="1"/>
</dbReference>
<dbReference type="InterPro" id="IPR026891">
    <property type="entry name" value="Fn3-like"/>
</dbReference>
<dbReference type="Pfam" id="PF14310">
    <property type="entry name" value="Fn3-like"/>
    <property type="match status" value="1"/>
</dbReference>
<dbReference type="InterPro" id="IPR017853">
    <property type="entry name" value="GH"/>
</dbReference>
<dbReference type="GO" id="GO:0005975">
    <property type="term" value="P:carbohydrate metabolic process"/>
    <property type="evidence" value="ECO:0007669"/>
    <property type="project" value="InterPro"/>
</dbReference>
<dbReference type="Proteomes" id="UP000469430">
    <property type="component" value="Unassembled WGS sequence"/>
</dbReference>
<name>A0A6I4TTA2_9SPHN</name>
<gene>
    <name evidence="5" type="ORF">GRI97_05900</name>
</gene>
<dbReference type="AlphaFoldDB" id="A0A6I4TTA2"/>
<protein>
    <recommendedName>
        <fullName evidence="4">PA14 domain-containing protein</fullName>
    </recommendedName>
</protein>
<dbReference type="InterPro" id="IPR050288">
    <property type="entry name" value="Cellulose_deg_GH3"/>
</dbReference>
<dbReference type="PROSITE" id="PS51820">
    <property type="entry name" value="PA14"/>
    <property type="match status" value="1"/>
</dbReference>
<organism evidence="5 6">
    <name type="scientific">Croceibacterium xixiisoli</name>
    <dbReference type="NCBI Taxonomy" id="1476466"/>
    <lineage>
        <taxon>Bacteria</taxon>
        <taxon>Pseudomonadati</taxon>
        <taxon>Pseudomonadota</taxon>
        <taxon>Alphaproteobacteria</taxon>
        <taxon>Sphingomonadales</taxon>
        <taxon>Erythrobacteraceae</taxon>
        <taxon>Croceibacterium</taxon>
    </lineage>
</organism>
<dbReference type="InterPro" id="IPR002772">
    <property type="entry name" value="Glyco_hydro_3_C"/>
</dbReference>
<feature type="domain" description="PA14" evidence="4">
    <location>
        <begin position="482"/>
        <end position="631"/>
    </location>
</feature>
<dbReference type="GO" id="GO:0004553">
    <property type="term" value="F:hydrolase activity, hydrolyzing O-glycosyl compounds"/>
    <property type="evidence" value="ECO:0007669"/>
    <property type="project" value="InterPro"/>
</dbReference>
<dbReference type="RefSeq" id="WP_161390152.1">
    <property type="nucleotide sequence ID" value="NZ_JBHSCP010000001.1"/>
</dbReference>
<evidence type="ECO:0000259" key="4">
    <source>
        <dbReference type="PROSITE" id="PS51820"/>
    </source>
</evidence>
<evidence type="ECO:0000313" key="6">
    <source>
        <dbReference type="Proteomes" id="UP000469430"/>
    </source>
</evidence>
<keyword evidence="6" id="KW-1185">Reference proteome</keyword>
<dbReference type="SUPFAM" id="SSF56988">
    <property type="entry name" value="Anthrax protective antigen"/>
    <property type="match status" value="1"/>
</dbReference>
<dbReference type="SUPFAM" id="SSF52279">
    <property type="entry name" value="Beta-D-glucan exohydrolase, C-terminal domain"/>
    <property type="match status" value="1"/>
</dbReference>
<dbReference type="InterPro" id="IPR001764">
    <property type="entry name" value="Glyco_hydro_3_N"/>
</dbReference>